<keyword evidence="3" id="KW-1185">Reference proteome</keyword>
<dbReference type="PROSITE" id="PS51340">
    <property type="entry name" value="MOSC"/>
    <property type="match status" value="1"/>
</dbReference>
<dbReference type="Pfam" id="PF03473">
    <property type="entry name" value="MOSC"/>
    <property type="match status" value="1"/>
</dbReference>
<evidence type="ECO:0000313" key="2">
    <source>
        <dbReference type="EMBL" id="GAA4711629.1"/>
    </source>
</evidence>
<reference evidence="3" key="1">
    <citation type="journal article" date="2019" name="Int. J. Syst. Evol. Microbiol.">
        <title>The Global Catalogue of Microorganisms (GCM) 10K type strain sequencing project: providing services to taxonomists for standard genome sequencing and annotation.</title>
        <authorList>
            <consortium name="The Broad Institute Genomics Platform"/>
            <consortium name="The Broad Institute Genome Sequencing Center for Infectious Disease"/>
            <person name="Wu L."/>
            <person name="Ma J."/>
        </authorList>
    </citation>
    <scope>NUCLEOTIDE SEQUENCE [LARGE SCALE GENOMIC DNA]</scope>
    <source>
        <strain evidence="3">JCM 18055</strain>
    </source>
</reference>
<dbReference type="EMBL" id="BAABIC010000032">
    <property type="protein sequence ID" value="GAA4711629.1"/>
    <property type="molecule type" value="Genomic_DNA"/>
</dbReference>
<dbReference type="Proteomes" id="UP001500325">
    <property type="component" value="Unassembled WGS sequence"/>
</dbReference>
<name>A0ABP8XRY3_9PSEU</name>
<dbReference type="Pfam" id="PF03476">
    <property type="entry name" value="MOSC_N"/>
    <property type="match status" value="1"/>
</dbReference>
<accession>A0ABP8XRY3</accession>
<dbReference type="InterPro" id="IPR005303">
    <property type="entry name" value="MOCOS_middle"/>
</dbReference>
<dbReference type="PANTHER" id="PTHR14237">
    <property type="entry name" value="MOLYBDOPTERIN COFACTOR SULFURASE MOSC"/>
    <property type="match status" value="1"/>
</dbReference>
<evidence type="ECO:0000259" key="1">
    <source>
        <dbReference type="PROSITE" id="PS51340"/>
    </source>
</evidence>
<sequence>MTLVVSRLARYPVKSCRGAGVTEARVEPWGLAGDRRWMVTEPDGTFVTARALPRLLLVHPEPDGQGLVLHGPGAAPLPVPVPDGGPLVDVVVWRDRVKATYAGDAAAAWLTELLGRPLQLVHLDDPRRRPVDPEFGAAGDTVSFADGYPLLLTTDGSLAALNELIAAGPNPGEGPVPMTRFRPSVVVAGSAPWAEDGWTALRIGEARFRVVKPCGRCVVTTLDPDTAERGREPLATLARHRRIGKKAVFGTNLVPDTPGVTIRVGDEVEPLE</sequence>
<protein>
    <submittedName>
        <fullName evidence="2">MOSC domain-containing protein</fullName>
    </submittedName>
</protein>
<dbReference type="SUPFAM" id="SSF50800">
    <property type="entry name" value="PK beta-barrel domain-like"/>
    <property type="match status" value="1"/>
</dbReference>
<dbReference type="InterPro" id="IPR011037">
    <property type="entry name" value="Pyrv_Knase-like_insert_dom_sf"/>
</dbReference>
<dbReference type="InterPro" id="IPR005302">
    <property type="entry name" value="MoCF_Sase_C"/>
</dbReference>
<dbReference type="SUPFAM" id="SSF141673">
    <property type="entry name" value="MOSC N-terminal domain-like"/>
    <property type="match status" value="1"/>
</dbReference>
<evidence type="ECO:0000313" key="3">
    <source>
        <dbReference type="Proteomes" id="UP001500325"/>
    </source>
</evidence>
<comment type="caution">
    <text evidence="2">The sequence shown here is derived from an EMBL/GenBank/DDBJ whole genome shotgun (WGS) entry which is preliminary data.</text>
</comment>
<proteinExistence type="predicted"/>
<gene>
    <name evidence="2" type="ORF">GCM10023215_62540</name>
</gene>
<dbReference type="PANTHER" id="PTHR14237:SF19">
    <property type="entry name" value="MITOCHONDRIAL AMIDOXIME REDUCING COMPONENT 1"/>
    <property type="match status" value="1"/>
</dbReference>
<dbReference type="RefSeq" id="WP_345384398.1">
    <property type="nucleotide sequence ID" value="NZ_BAABIC010000032.1"/>
</dbReference>
<organism evidence="2 3">
    <name type="scientific">Pseudonocardia yuanmonensis</name>
    <dbReference type="NCBI Taxonomy" id="1095914"/>
    <lineage>
        <taxon>Bacteria</taxon>
        <taxon>Bacillati</taxon>
        <taxon>Actinomycetota</taxon>
        <taxon>Actinomycetes</taxon>
        <taxon>Pseudonocardiales</taxon>
        <taxon>Pseudonocardiaceae</taxon>
        <taxon>Pseudonocardia</taxon>
    </lineage>
</organism>
<feature type="domain" description="MOSC" evidence="1">
    <location>
        <begin position="124"/>
        <end position="271"/>
    </location>
</feature>